<keyword evidence="2" id="KW-0812">Transmembrane</keyword>
<keyword evidence="4" id="KW-1185">Reference proteome</keyword>
<evidence type="ECO:0000313" key="3">
    <source>
        <dbReference type="EMBL" id="CAE8627270.1"/>
    </source>
</evidence>
<keyword evidence="2" id="KW-0472">Membrane</keyword>
<dbReference type="AlphaFoldDB" id="A0A813GJL2"/>
<organism evidence="3 4">
    <name type="scientific">Polarella glacialis</name>
    <name type="common">Dinoflagellate</name>
    <dbReference type="NCBI Taxonomy" id="89957"/>
    <lineage>
        <taxon>Eukaryota</taxon>
        <taxon>Sar</taxon>
        <taxon>Alveolata</taxon>
        <taxon>Dinophyceae</taxon>
        <taxon>Suessiales</taxon>
        <taxon>Suessiaceae</taxon>
        <taxon>Polarella</taxon>
    </lineage>
</organism>
<comment type="caution">
    <text evidence="3">The sequence shown here is derived from an EMBL/GenBank/DDBJ whole genome shotgun (WGS) entry which is preliminary data.</text>
</comment>
<keyword evidence="2" id="KW-1133">Transmembrane helix</keyword>
<name>A0A813GJL2_POLGL</name>
<protein>
    <submittedName>
        <fullName evidence="3">Uncharacterized protein</fullName>
    </submittedName>
</protein>
<sequence>MNKQVGSSNGLVVLLPAAGAEWAYLTLATLGICTFFFFCGYSVGDVNLHGPFVHWLMEDLVRFGKVSMGLPGLAGLTLALSPLLETIPRILREKNNSSNNNNSYNNNSINNSINNNINNNNNNSEGCGQAPSGAFFNNSNNNKSVLQNNHSNNNSSNNNKSWRSVAFFGPPMVFWPRFRPFGAQMLVLSSAGVSTLLQLLASSMNKTTTATTTNTTYVSYSPAGAN</sequence>
<evidence type="ECO:0000256" key="1">
    <source>
        <dbReference type="SAM" id="MobiDB-lite"/>
    </source>
</evidence>
<evidence type="ECO:0000256" key="2">
    <source>
        <dbReference type="SAM" id="Phobius"/>
    </source>
</evidence>
<dbReference type="Proteomes" id="UP000654075">
    <property type="component" value="Unassembled WGS sequence"/>
</dbReference>
<proteinExistence type="predicted"/>
<dbReference type="EMBL" id="CAJNNV010029138">
    <property type="protein sequence ID" value="CAE8627270.1"/>
    <property type="molecule type" value="Genomic_DNA"/>
</dbReference>
<evidence type="ECO:0000313" key="4">
    <source>
        <dbReference type="Proteomes" id="UP000654075"/>
    </source>
</evidence>
<reference evidence="3" key="1">
    <citation type="submission" date="2021-02" db="EMBL/GenBank/DDBJ databases">
        <authorList>
            <person name="Dougan E. K."/>
            <person name="Rhodes N."/>
            <person name="Thang M."/>
            <person name="Chan C."/>
        </authorList>
    </citation>
    <scope>NUCLEOTIDE SEQUENCE</scope>
</reference>
<feature type="compositionally biased region" description="Low complexity" evidence="1">
    <location>
        <begin position="137"/>
        <end position="158"/>
    </location>
</feature>
<feature type="compositionally biased region" description="Low complexity" evidence="1">
    <location>
        <begin position="96"/>
        <end position="124"/>
    </location>
</feature>
<gene>
    <name evidence="3" type="ORF">PGLA1383_LOCUS44071</name>
</gene>
<accession>A0A813GJL2</accession>
<feature type="transmembrane region" description="Helical" evidence="2">
    <location>
        <begin position="21"/>
        <end position="43"/>
    </location>
</feature>
<feature type="region of interest" description="Disordered" evidence="1">
    <location>
        <begin position="95"/>
        <end position="158"/>
    </location>
</feature>